<gene>
    <name evidence="1" type="ORF">EV182_003996</name>
</gene>
<comment type="caution">
    <text evidence="1">The sequence shown here is derived from an EMBL/GenBank/DDBJ whole genome shotgun (WGS) entry which is preliminary data.</text>
</comment>
<feature type="non-terminal residue" evidence="1">
    <location>
        <position position="121"/>
    </location>
</feature>
<evidence type="ECO:0000313" key="2">
    <source>
        <dbReference type="Proteomes" id="UP001145114"/>
    </source>
</evidence>
<evidence type="ECO:0000313" key="1">
    <source>
        <dbReference type="EMBL" id="KAJ1674084.1"/>
    </source>
</evidence>
<reference evidence="1" key="1">
    <citation type="submission" date="2022-06" db="EMBL/GenBank/DDBJ databases">
        <title>Phylogenomic reconstructions and comparative analyses of Kickxellomycotina fungi.</title>
        <authorList>
            <person name="Reynolds N.K."/>
            <person name="Stajich J.E."/>
            <person name="Barry K."/>
            <person name="Grigoriev I.V."/>
            <person name="Crous P."/>
            <person name="Smith M.E."/>
        </authorList>
    </citation>
    <scope>NUCLEOTIDE SEQUENCE</scope>
    <source>
        <strain evidence="1">RSA 2271</strain>
    </source>
</reference>
<sequence>MLSSARKVVTCSAHHCRSCVPCQPVTAAFSTHSVLGKDGRSWDYIDATSHEDTGCRTTKVNAAAPTTTTTTTATITAAAAATKDNGASKLGSGSTADGTDPGQASAANGSVEDGTISPKMA</sequence>
<dbReference type="EMBL" id="JAMZIH010006284">
    <property type="protein sequence ID" value="KAJ1674084.1"/>
    <property type="molecule type" value="Genomic_DNA"/>
</dbReference>
<proteinExistence type="predicted"/>
<protein>
    <submittedName>
        <fullName evidence="1">Uncharacterized protein</fullName>
    </submittedName>
</protein>
<keyword evidence="2" id="KW-1185">Reference proteome</keyword>
<organism evidence="1 2">
    <name type="scientific">Spiromyces aspiralis</name>
    <dbReference type="NCBI Taxonomy" id="68401"/>
    <lineage>
        <taxon>Eukaryota</taxon>
        <taxon>Fungi</taxon>
        <taxon>Fungi incertae sedis</taxon>
        <taxon>Zoopagomycota</taxon>
        <taxon>Kickxellomycotina</taxon>
        <taxon>Kickxellomycetes</taxon>
        <taxon>Kickxellales</taxon>
        <taxon>Kickxellaceae</taxon>
        <taxon>Spiromyces</taxon>
    </lineage>
</organism>
<accession>A0ACC1HBZ2</accession>
<name>A0ACC1HBZ2_9FUNG</name>
<dbReference type="Proteomes" id="UP001145114">
    <property type="component" value="Unassembled WGS sequence"/>
</dbReference>